<dbReference type="OrthoDB" id="2795102at2"/>
<dbReference type="PANTHER" id="PTHR34216">
    <property type="match status" value="1"/>
</dbReference>
<name>A0A2P2EEG0_9PROT</name>
<dbReference type="InterPro" id="IPR051398">
    <property type="entry name" value="Polysacch_Deacetylase"/>
</dbReference>
<reference evidence="7" key="1">
    <citation type="journal article" date="2018" name="Genome Announc.">
        <title>Draft Genome Sequence of "Candidatus Phycosocius bacilliformis," an Alphaproteobacterial Ectosymbiont of the Hydrocarbon-Producing Green Alga Botryococcus braunii.</title>
        <authorList>
            <person name="Tanabe Y."/>
            <person name="Yamaguchi H."/>
            <person name="Watanabe M.M."/>
        </authorList>
    </citation>
    <scope>NUCLEOTIDE SEQUENCE [LARGE SCALE GENOMIC DNA]</scope>
    <source>
        <strain evidence="7">BOTRYCO-2</strain>
    </source>
</reference>
<comment type="similarity">
    <text evidence="2">Belongs to the polysaccharide deacetylase family.</text>
</comment>
<evidence type="ECO:0000256" key="4">
    <source>
        <dbReference type="ARBA" id="ARBA00022729"/>
    </source>
</evidence>
<dbReference type="Pfam" id="PF01522">
    <property type="entry name" value="Polysacc_deac_1"/>
    <property type="match status" value="1"/>
</dbReference>
<dbReference type="EMBL" id="BFBR01000015">
    <property type="protein sequence ID" value="GBF59441.1"/>
    <property type="molecule type" value="Genomic_DNA"/>
</dbReference>
<evidence type="ECO:0000313" key="7">
    <source>
        <dbReference type="EMBL" id="GBF59441.1"/>
    </source>
</evidence>
<keyword evidence="4" id="KW-0732">Signal</keyword>
<dbReference type="InterPro" id="IPR011330">
    <property type="entry name" value="Glyco_hydro/deAcase_b/a-brl"/>
</dbReference>
<evidence type="ECO:0000256" key="2">
    <source>
        <dbReference type="ARBA" id="ARBA00010973"/>
    </source>
</evidence>
<evidence type="ECO:0000256" key="1">
    <source>
        <dbReference type="ARBA" id="ARBA00003236"/>
    </source>
</evidence>
<gene>
    <name evidence="7" type="ORF">PbB2_03141</name>
</gene>
<protein>
    <recommendedName>
        <fullName evidence="3">Chitooligosaccharide deacetylase</fullName>
    </recommendedName>
    <alternativeName>
        <fullName evidence="5">Nodulation protein B</fullName>
    </alternativeName>
</protein>
<dbReference type="PANTHER" id="PTHR34216:SF11">
    <property type="entry name" value="CHITOOLIGOSACCHARIDE DEACETYLASE"/>
    <property type="match status" value="1"/>
</dbReference>
<keyword evidence="8" id="KW-1185">Reference proteome</keyword>
<dbReference type="GO" id="GO:0005975">
    <property type="term" value="P:carbohydrate metabolic process"/>
    <property type="evidence" value="ECO:0007669"/>
    <property type="project" value="InterPro"/>
</dbReference>
<organism evidence="7 8">
    <name type="scientific">Candidatus Phycosocius bacilliformis</name>
    <dbReference type="NCBI Taxonomy" id="1445552"/>
    <lineage>
        <taxon>Bacteria</taxon>
        <taxon>Pseudomonadati</taxon>
        <taxon>Pseudomonadota</taxon>
        <taxon>Alphaproteobacteria</taxon>
        <taxon>Caulobacterales</taxon>
        <taxon>Caulobacterales incertae sedis</taxon>
        <taxon>Candidatus Phycosocius</taxon>
    </lineage>
</organism>
<feature type="domain" description="NodB homology" evidence="6">
    <location>
        <begin position="29"/>
        <end position="248"/>
    </location>
</feature>
<dbReference type="SUPFAM" id="SSF88713">
    <property type="entry name" value="Glycoside hydrolase/deacetylase"/>
    <property type="match status" value="1"/>
</dbReference>
<evidence type="ECO:0000259" key="6">
    <source>
        <dbReference type="PROSITE" id="PS51677"/>
    </source>
</evidence>
<dbReference type="GO" id="GO:0016810">
    <property type="term" value="F:hydrolase activity, acting on carbon-nitrogen (but not peptide) bonds"/>
    <property type="evidence" value="ECO:0007669"/>
    <property type="project" value="InterPro"/>
</dbReference>
<accession>A0A2P2EEG0</accession>
<comment type="caution">
    <text evidence="7">The sequence shown here is derived from an EMBL/GenBank/DDBJ whole genome shotgun (WGS) entry which is preliminary data.</text>
</comment>
<dbReference type="InterPro" id="IPR002509">
    <property type="entry name" value="NODB_dom"/>
</dbReference>
<evidence type="ECO:0000256" key="5">
    <source>
        <dbReference type="ARBA" id="ARBA00032976"/>
    </source>
</evidence>
<dbReference type="AlphaFoldDB" id="A0A2P2EEG0"/>
<sequence length="248" mass="26803">MAQGLVARAGAALARAIPLNPIQSKLTQAIASISFDDIPLSAARVGAPILNQAGMSGTFYVCGGHTGKSFEDRPQHERSDLIALHEAGHEIACHSFAHPFVTRLNTAARDRDRLANADFIAQTLGDVRLSSFAYPYGAVSLSAKAYYARHFFTCRGVYRGLNRGRVDFGDLRAIGIERRQHDMGQVRALIAEAVATQAWIIFFTHDVGPDPSAYGCRPQDLEDVIAALHDAKVETLPVKAAAAKLMFG</sequence>
<dbReference type="Gene3D" id="3.20.20.370">
    <property type="entry name" value="Glycoside hydrolase/deacetylase"/>
    <property type="match status" value="1"/>
</dbReference>
<evidence type="ECO:0000313" key="8">
    <source>
        <dbReference type="Proteomes" id="UP000245086"/>
    </source>
</evidence>
<dbReference type="Proteomes" id="UP000245086">
    <property type="component" value="Unassembled WGS sequence"/>
</dbReference>
<dbReference type="RefSeq" id="WP_108986326.1">
    <property type="nucleotide sequence ID" value="NZ_BFBR01000015.1"/>
</dbReference>
<dbReference type="PROSITE" id="PS51677">
    <property type="entry name" value="NODB"/>
    <property type="match status" value="1"/>
</dbReference>
<evidence type="ECO:0000256" key="3">
    <source>
        <dbReference type="ARBA" id="ARBA00020071"/>
    </source>
</evidence>
<proteinExistence type="inferred from homology"/>
<dbReference type="CDD" id="cd10967">
    <property type="entry name" value="CE4_GLA_like_6s"/>
    <property type="match status" value="1"/>
</dbReference>
<comment type="function">
    <text evidence="1">Is involved in generating a small heat-stable compound (Nod), an acylated oligomer of N-acetylglucosamine, that stimulates mitosis in various plant protoplasts.</text>
</comment>